<feature type="domain" description="CXC" evidence="5">
    <location>
        <begin position="143"/>
        <end position="192"/>
    </location>
</feature>
<dbReference type="EMBL" id="GL348713">
    <property type="protein sequence ID" value="EFH68484.1"/>
    <property type="molecule type" value="Genomic_DNA"/>
</dbReference>
<feature type="region of interest" description="Disordered" evidence="4">
    <location>
        <begin position="114"/>
        <end position="137"/>
    </location>
</feature>
<dbReference type="Gramene" id="scaffold_100418.1">
    <property type="protein sequence ID" value="scaffold_100418.1"/>
    <property type="gene ID" value="scaffold_100418.1"/>
</dbReference>
<dbReference type="STRING" id="81972.D7KDG2"/>
<keyword evidence="7" id="KW-1185">Reference proteome</keyword>
<evidence type="ECO:0000313" key="6">
    <source>
        <dbReference type="EMBL" id="EFH68484.1"/>
    </source>
</evidence>
<evidence type="ECO:0000256" key="4">
    <source>
        <dbReference type="SAM" id="MobiDB-lite"/>
    </source>
</evidence>
<evidence type="ECO:0000256" key="3">
    <source>
        <dbReference type="ARBA" id="ARBA00022691"/>
    </source>
</evidence>
<dbReference type="HOGENOM" id="CLU_1416928_0_0_1"/>
<evidence type="ECO:0000259" key="5">
    <source>
        <dbReference type="PROSITE" id="PS51633"/>
    </source>
</evidence>
<dbReference type="Proteomes" id="UP000008694">
    <property type="component" value="Unassembled WGS sequence"/>
</dbReference>
<dbReference type="InterPro" id="IPR045318">
    <property type="entry name" value="EZH1/2-like"/>
</dbReference>
<dbReference type="GO" id="GO:0046976">
    <property type="term" value="F:histone H3K27 methyltransferase activity"/>
    <property type="evidence" value="ECO:0007669"/>
    <property type="project" value="TreeGrafter"/>
</dbReference>
<accession>D7KDG2</accession>
<dbReference type="GO" id="GO:0031507">
    <property type="term" value="P:heterochromatin formation"/>
    <property type="evidence" value="ECO:0007669"/>
    <property type="project" value="TreeGrafter"/>
</dbReference>
<dbReference type="eggNOG" id="KOG1079">
    <property type="taxonomic scope" value="Eukaryota"/>
</dbReference>
<protein>
    <recommendedName>
        <fullName evidence="5">CXC domain-containing protein</fullName>
    </recommendedName>
</protein>
<reference evidence="7" key="1">
    <citation type="journal article" date="2011" name="Nat. Genet.">
        <title>The Arabidopsis lyrata genome sequence and the basis of rapid genome size change.</title>
        <authorList>
            <person name="Hu T.T."/>
            <person name="Pattyn P."/>
            <person name="Bakker E.G."/>
            <person name="Cao J."/>
            <person name="Cheng J.-F."/>
            <person name="Clark R.M."/>
            <person name="Fahlgren N."/>
            <person name="Fawcett J.A."/>
            <person name="Grimwood J."/>
            <person name="Gundlach H."/>
            <person name="Haberer G."/>
            <person name="Hollister J.D."/>
            <person name="Ossowski S."/>
            <person name="Ottilar R.P."/>
            <person name="Salamov A.A."/>
            <person name="Schneeberger K."/>
            <person name="Spannagl M."/>
            <person name="Wang X."/>
            <person name="Yang L."/>
            <person name="Nasrallah M.E."/>
            <person name="Bergelson J."/>
            <person name="Carrington J.C."/>
            <person name="Gaut B.S."/>
            <person name="Schmutz J."/>
            <person name="Mayer K.F.X."/>
            <person name="Van de Peer Y."/>
            <person name="Grigoriev I.V."/>
            <person name="Nordborg M."/>
            <person name="Weigel D."/>
            <person name="Guo Y.-L."/>
        </authorList>
    </citation>
    <scope>NUCLEOTIDE SEQUENCE [LARGE SCALE GENOMIC DNA]</scope>
    <source>
        <strain evidence="7">cv. MN47</strain>
    </source>
</reference>
<dbReference type="InterPro" id="IPR026489">
    <property type="entry name" value="CXC_dom"/>
</dbReference>
<sequence>MQERFNELKLKNDGTVGEASDFTSKIITTAFQNFADRRHCRRCLIFDCHMHEKYEPTIALAFQSEDKSSLFEDEDRQPCTEHCYLKGIKTCLEVYNYMCEHDQRTVSLDLNKPREKHKQVNKKVSRKSSRSVRKKSRLGKYARYPPALKKTTNGEAQFYKHYTPCTCASKCGDQSPCLTNENCCEKYCGYVI</sequence>
<dbReference type="GO" id="GO:0032259">
    <property type="term" value="P:methylation"/>
    <property type="evidence" value="ECO:0007669"/>
    <property type="project" value="UniProtKB-KW"/>
</dbReference>
<dbReference type="GO" id="GO:0005634">
    <property type="term" value="C:nucleus"/>
    <property type="evidence" value="ECO:0007669"/>
    <property type="project" value="TreeGrafter"/>
</dbReference>
<evidence type="ECO:0000256" key="2">
    <source>
        <dbReference type="ARBA" id="ARBA00022679"/>
    </source>
</evidence>
<dbReference type="GO" id="GO:0003682">
    <property type="term" value="F:chromatin binding"/>
    <property type="evidence" value="ECO:0007669"/>
    <property type="project" value="TreeGrafter"/>
</dbReference>
<organism evidence="7">
    <name type="scientific">Arabidopsis lyrata subsp. lyrata</name>
    <name type="common">Lyre-leaved rock-cress</name>
    <dbReference type="NCBI Taxonomy" id="81972"/>
    <lineage>
        <taxon>Eukaryota</taxon>
        <taxon>Viridiplantae</taxon>
        <taxon>Streptophyta</taxon>
        <taxon>Embryophyta</taxon>
        <taxon>Tracheophyta</taxon>
        <taxon>Spermatophyta</taxon>
        <taxon>Magnoliopsida</taxon>
        <taxon>eudicotyledons</taxon>
        <taxon>Gunneridae</taxon>
        <taxon>Pentapetalae</taxon>
        <taxon>rosids</taxon>
        <taxon>malvids</taxon>
        <taxon>Brassicales</taxon>
        <taxon>Brassicaceae</taxon>
        <taxon>Camelineae</taxon>
        <taxon>Arabidopsis</taxon>
    </lineage>
</organism>
<keyword evidence="1" id="KW-0489">Methyltransferase</keyword>
<name>D7KDG2_ARALL</name>
<gene>
    <name evidence="6" type="ORF">ARALYDRAFT_887624</name>
</gene>
<dbReference type="PANTHER" id="PTHR45747:SF7">
    <property type="entry name" value="HISTONE-LYSINE N-METHYLTRANSFERASE MEDEA"/>
    <property type="match status" value="1"/>
</dbReference>
<keyword evidence="3" id="KW-0949">S-adenosyl-L-methionine</keyword>
<evidence type="ECO:0000313" key="7">
    <source>
        <dbReference type="Proteomes" id="UP000008694"/>
    </source>
</evidence>
<dbReference type="PANTHER" id="PTHR45747">
    <property type="entry name" value="HISTONE-LYSINE N-METHYLTRANSFERASE E(Z)"/>
    <property type="match status" value="1"/>
</dbReference>
<proteinExistence type="predicted"/>
<evidence type="ECO:0000256" key="1">
    <source>
        <dbReference type="ARBA" id="ARBA00022603"/>
    </source>
</evidence>
<keyword evidence="2" id="KW-0808">Transferase</keyword>
<dbReference type="PROSITE" id="PS51633">
    <property type="entry name" value="CXC"/>
    <property type="match status" value="1"/>
</dbReference>
<dbReference type="AlphaFoldDB" id="D7KDG2"/>